<organism evidence="1 2">
    <name type="scientific">Candidatus Scatousia excrementigallinarum</name>
    <dbReference type="NCBI Taxonomy" id="2840935"/>
    <lineage>
        <taxon>Bacteria</taxon>
        <taxon>Candidatus Scatousia</taxon>
    </lineage>
</organism>
<evidence type="ECO:0000313" key="1">
    <source>
        <dbReference type="EMBL" id="HIS36113.1"/>
    </source>
</evidence>
<reference evidence="1" key="1">
    <citation type="submission" date="2020-10" db="EMBL/GenBank/DDBJ databases">
        <authorList>
            <person name="Gilroy R."/>
        </authorList>
    </citation>
    <scope>NUCLEOTIDE SEQUENCE</scope>
    <source>
        <strain evidence="1">6276</strain>
    </source>
</reference>
<dbReference type="AlphaFoldDB" id="A0A9D1EYD6"/>
<sequence>MQCLLEDLGEELLNIYNLQMALDNALIYCMEKGLNTDHIIVLSGYICKRLGKFVTNYECAEHEYYMKHVFPLLN</sequence>
<comment type="caution">
    <text evidence="1">The sequence shown here is derived from an EMBL/GenBank/DDBJ whole genome shotgun (WGS) entry which is preliminary data.</text>
</comment>
<protein>
    <submittedName>
        <fullName evidence="1">Uncharacterized protein</fullName>
    </submittedName>
</protein>
<accession>A0A9D1EYD6</accession>
<evidence type="ECO:0000313" key="2">
    <source>
        <dbReference type="Proteomes" id="UP000823928"/>
    </source>
</evidence>
<reference evidence="1" key="2">
    <citation type="journal article" date="2021" name="PeerJ">
        <title>Extensive microbial diversity within the chicken gut microbiome revealed by metagenomics and culture.</title>
        <authorList>
            <person name="Gilroy R."/>
            <person name="Ravi A."/>
            <person name="Getino M."/>
            <person name="Pursley I."/>
            <person name="Horton D.L."/>
            <person name="Alikhan N.F."/>
            <person name="Baker D."/>
            <person name="Gharbi K."/>
            <person name="Hall N."/>
            <person name="Watson M."/>
            <person name="Adriaenssens E.M."/>
            <person name="Foster-Nyarko E."/>
            <person name="Jarju S."/>
            <person name="Secka A."/>
            <person name="Antonio M."/>
            <person name="Oren A."/>
            <person name="Chaudhuri R.R."/>
            <person name="La Ragione R."/>
            <person name="Hildebrand F."/>
            <person name="Pallen M.J."/>
        </authorList>
    </citation>
    <scope>NUCLEOTIDE SEQUENCE</scope>
    <source>
        <strain evidence="1">6276</strain>
    </source>
</reference>
<name>A0A9D1EYD6_9BACT</name>
<proteinExistence type="predicted"/>
<gene>
    <name evidence="1" type="ORF">IAC10_05725</name>
</gene>
<dbReference type="Proteomes" id="UP000823928">
    <property type="component" value="Unassembled WGS sequence"/>
</dbReference>
<dbReference type="EMBL" id="DVIU01000117">
    <property type="protein sequence ID" value="HIS36113.1"/>
    <property type="molecule type" value="Genomic_DNA"/>
</dbReference>